<gene>
    <name evidence="1" type="ORF">BcAH187_pCER270_0123</name>
</gene>
<keyword evidence="1" id="KW-0614">Plasmid</keyword>
<dbReference type="EMBL" id="DQ889676">
    <property type="protein sequence ID" value="ABK00553.1"/>
    <property type="molecule type" value="Genomic_DNA"/>
</dbReference>
<sequence length="39" mass="4443">MDLAVNKLVNVSNQSKTIILNKNVSLTQREIEIYQAILK</sequence>
<organism evidence="1">
    <name type="scientific">Bacillus cereus</name>
    <dbReference type="NCBI Taxonomy" id="1396"/>
    <lineage>
        <taxon>Bacteria</taxon>
        <taxon>Bacillati</taxon>
        <taxon>Bacillota</taxon>
        <taxon>Bacilli</taxon>
        <taxon>Bacillales</taxon>
        <taxon>Bacillaceae</taxon>
        <taxon>Bacillus</taxon>
        <taxon>Bacillus cereus group</taxon>
    </lineage>
</organism>
<name>A1BYR2_BACCE</name>
<accession>A1BYR2</accession>
<proteinExistence type="predicted"/>
<evidence type="ECO:0000313" key="1">
    <source>
        <dbReference type="EMBL" id="ABK00553.1"/>
    </source>
</evidence>
<geneLocation type="plasmid" evidence="1">
    <name>pCER270</name>
</geneLocation>
<protein>
    <submittedName>
        <fullName evidence="1">Uncharacterized protein</fullName>
    </submittedName>
</protein>
<dbReference type="AlphaFoldDB" id="A1BYR2"/>
<reference evidence="1" key="1">
    <citation type="journal article" date="2007" name="J. Bacteriol.">
        <title>Complete sequence analysis of novel plasmids from emetic and periodontal Bacillus cereus isolates reveals a common evolutionary history among the B. cereus-group plasmids, including Bacillus anthracis pXO1.</title>
        <authorList>
            <person name="Rasko D.A."/>
            <person name="Rosovitz M.J."/>
            <person name="Okstad O.A."/>
            <person name="Fouts D.E."/>
            <person name="Jiang L."/>
            <person name="Cer R.Z."/>
            <person name="Kolsto A.B."/>
            <person name="Gill S.R."/>
            <person name="Ravel J."/>
        </authorList>
    </citation>
    <scope>NUCLEOTIDE SEQUENCE</scope>
    <source>
        <strain evidence="1">AH187</strain>
        <plasmid evidence="1">pCER270</plasmid>
    </source>
</reference>